<evidence type="ECO:0000259" key="3">
    <source>
        <dbReference type="Pfam" id="PF20497"/>
    </source>
</evidence>
<dbReference type="GO" id="GO:0006338">
    <property type="term" value="P:chromatin remodeling"/>
    <property type="evidence" value="ECO:0007669"/>
    <property type="project" value="InterPro"/>
</dbReference>
<dbReference type="STRING" id="1448308.A0A2T2NGF2"/>
<dbReference type="Pfam" id="PF08549">
    <property type="entry name" value="SWI-SNF_Ssr4_N"/>
    <property type="match status" value="1"/>
</dbReference>
<evidence type="ECO:0000259" key="2">
    <source>
        <dbReference type="Pfam" id="PF08549"/>
    </source>
</evidence>
<dbReference type="EMBL" id="KZ678138">
    <property type="protein sequence ID" value="PSN64507.1"/>
    <property type="molecule type" value="Genomic_DNA"/>
</dbReference>
<gene>
    <name evidence="4" type="ORF">BS50DRAFT_575948</name>
</gene>
<feature type="region of interest" description="Disordered" evidence="1">
    <location>
        <begin position="215"/>
        <end position="256"/>
    </location>
</feature>
<evidence type="ECO:0000313" key="5">
    <source>
        <dbReference type="Proteomes" id="UP000240883"/>
    </source>
</evidence>
<feature type="compositionally biased region" description="Polar residues" evidence="1">
    <location>
        <begin position="472"/>
        <end position="486"/>
    </location>
</feature>
<accession>A0A2T2NGF2</accession>
<proteinExistence type="predicted"/>
<protein>
    <submittedName>
        <fullName evidence="4">DUF1750-domain-containing protein</fullName>
    </submittedName>
</protein>
<feature type="region of interest" description="Disordered" evidence="1">
    <location>
        <begin position="591"/>
        <end position="637"/>
    </location>
</feature>
<feature type="domain" description="SWI/SNF and RSC complexes subunit Ssr4 C-terminal" evidence="3">
    <location>
        <begin position="260"/>
        <end position="683"/>
    </location>
</feature>
<evidence type="ECO:0000256" key="1">
    <source>
        <dbReference type="SAM" id="MobiDB-lite"/>
    </source>
</evidence>
<feature type="domain" description="SWI/SNF and RSC complexes subunit Ssr4 N-terminal" evidence="2">
    <location>
        <begin position="12"/>
        <end position="223"/>
    </location>
</feature>
<organism evidence="4 5">
    <name type="scientific">Corynespora cassiicola Philippines</name>
    <dbReference type="NCBI Taxonomy" id="1448308"/>
    <lineage>
        <taxon>Eukaryota</taxon>
        <taxon>Fungi</taxon>
        <taxon>Dikarya</taxon>
        <taxon>Ascomycota</taxon>
        <taxon>Pezizomycotina</taxon>
        <taxon>Dothideomycetes</taxon>
        <taxon>Pleosporomycetidae</taxon>
        <taxon>Pleosporales</taxon>
        <taxon>Corynesporascaceae</taxon>
        <taxon>Corynespora</taxon>
    </lineage>
</organism>
<feature type="region of interest" description="Disordered" evidence="1">
    <location>
        <begin position="455"/>
        <end position="543"/>
    </location>
</feature>
<dbReference type="Proteomes" id="UP000240883">
    <property type="component" value="Unassembled WGS sequence"/>
</dbReference>
<evidence type="ECO:0000313" key="4">
    <source>
        <dbReference type="EMBL" id="PSN64507.1"/>
    </source>
</evidence>
<dbReference type="InterPro" id="IPR046464">
    <property type="entry name" value="SWI-SNF_Ssr4_C"/>
</dbReference>
<feature type="compositionally biased region" description="Polar residues" evidence="1">
    <location>
        <begin position="594"/>
        <end position="629"/>
    </location>
</feature>
<dbReference type="InterPro" id="IPR013859">
    <property type="entry name" value="Ssr4_N"/>
</dbReference>
<sequence length="692" mass="75074">MYGFNQNVPASDPSAQVPNNLLPHVHLVSSYRFAATASLQPAQALDYLIKGPQITRDTSSVAWTYFSSPPPDGTVLLTWQPPRLGTHFASDGLVWADPETIFETNIRGYSLQILIHKSGYHYPIEQFAVHARYRYRIVNGPGAFDPNLWIVHYAPADPSLRIAANQIPLPRETHAVLQTRAQLQAAGPLMRKEFMLQDSANWPKVEFAQNAARPQQPYYNPMQPGRYTAQPPPAKRQRLPAQQQARQSVPPAAGADPLLEEEENATQDSFDFMTPREISLSRYKQHHEWMEEIFSSPYSINKLLPIDLGLGLMGELAPLTAGILDAPGGEHPRVNAPGVERPGVNEKEYNVKSYTKLEPEQLKDFEKRVADHVAKEQAEIDKMKAAHAKRVADVKRTRTYIKAERRLRDLGRTSTVGEEDENPLDEVVHDLEKTLGVTFDMRKHVVCVEKGGYIEEQQPPVPKPQVNGNGNAQPNTNGGANDSSNEGGMDADNTAASLLDQYGSGSLGGTPGANLSVPQISQPASQSQSAVATPSAPTADPVQGTAFDEQTANIEELGSGNDLVDLDVEMSGMTNVEEKGPGSDWVMVDDQAPGNAQQTGANSVQPGSTSNTVADQSAMPNTGVDTETGGSMFDTPDFGSFDNLDTAGDALADYTNVGDDNMGLDLVDDSAFGDAFHGTEMHHGETGDGDNA</sequence>
<dbReference type="Pfam" id="PF20497">
    <property type="entry name" value="SWI-SNF_Ssr4_C"/>
    <property type="match status" value="1"/>
</dbReference>
<reference evidence="4 5" key="1">
    <citation type="journal article" date="2018" name="Front. Microbiol.">
        <title>Genome-Wide Analysis of Corynespora cassiicola Leaf Fall Disease Putative Effectors.</title>
        <authorList>
            <person name="Lopez D."/>
            <person name="Ribeiro S."/>
            <person name="Label P."/>
            <person name="Fumanal B."/>
            <person name="Venisse J.S."/>
            <person name="Kohler A."/>
            <person name="de Oliveira R.R."/>
            <person name="Labutti K."/>
            <person name="Lipzen A."/>
            <person name="Lail K."/>
            <person name="Bauer D."/>
            <person name="Ohm R.A."/>
            <person name="Barry K.W."/>
            <person name="Spatafora J."/>
            <person name="Grigoriev I.V."/>
            <person name="Martin F.M."/>
            <person name="Pujade-Renaud V."/>
        </authorList>
    </citation>
    <scope>NUCLEOTIDE SEQUENCE [LARGE SCALE GENOMIC DNA]</scope>
    <source>
        <strain evidence="4 5">Philippines</strain>
    </source>
</reference>
<name>A0A2T2NGF2_CORCC</name>
<keyword evidence="5" id="KW-1185">Reference proteome</keyword>
<dbReference type="AlphaFoldDB" id="A0A2T2NGF2"/>
<dbReference type="OrthoDB" id="5321006at2759"/>
<feature type="compositionally biased region" description="Low complexity" evidence="1">
    <location>
        <begin position="516"/>
        <end position="539"/>
    </location>
</feature>